<keyword evidence="3" id="KW-1185">Reference proteome</keyword>
<name>A0AAV2EA93_9ROSI</name>
<evidence type="ECO:0000256" key="1">
    <source>
        <dbReference type="SAM" id="SignalP"/>
    </source>
</evidence>
<dbReference type="EMBL" id="OZ034817">
    <property type="protein sequence ID" value="CAL1382707.1"/>
    <property type="molecule type" value="Genomic_DNA"/>
</dbReference>
<sequence>MKLTSTVRKLLVLNWPLTTAFTRILSMMPANNDKDDDGEVGRWARHSIHHRGQRRSMVMTIGNRSTVDGDGLGLEISLSMAGWTSPMIAEESTGRQLCRILTDSTADLKHEHR</sequence>
<evidence type="ECO:0000313" key="3">
    <source>
        <dbReference type="Proteomes" id="UP001497516"/>
    </source>
</evidence>
<keyword evidence="1" id="KW-0732">Signal</keyword>
<proteinExistence type="predicted"/>
<protein>
    <recommendedName>
        <fullName evidence="4">Secreted protein</fullName>
    </recommendedName>
</protein>
<evidence type="ECO:0000313" key="2">
    <source>
        <dbReference type="EMBL" id="CAL1382707.1"/>
    </source>
</evidence>
<feature type="signal peptide" evidence="1">
    <location>
        <begin position="1"/>
        <end position="20"/>
    </location>
</feature>
<evidence type="ECO:0008006" key="4">
    <source>
        <dbReference type="Google" id="ProtNLM"/>
    </source>
</evidence>
<dbReference type="AlphaFoldDB" id="A0AAV2EA93"/>
<reference evidence="2 3" key="1">
    <citation type="submission" date="2024-04" db="EMBL/GenBank/DDBJ databases">
        <authorList>
            <person name="Fracassetti M."/>
        </authorList>
    </citation>
    <scope>NUCLEOTIDE SEQUENCE [LARGE SCALE GENOMIC DNA]</scope>
</reference>
<organism evidence="2 3">
    <name type="scientific">Linum trigynum</name>
    <dbReference type="NCBI Taxonomy" id="586398"/>
    <lineage>
        <taxon>Eukaryota</taxon>
        <taxon>Viridiplantae</taxon>
        <taxon>Streptophyta</taxon>
        <taxon>Embryophyta</taxon>
        <taxon>Tracheophyta</taxon>
        <taxon>Spermatophyta</taxon>
        <taxon>Magnoliopsida</taxon>
        <taxon>eudicotyledons</taxon>
        <taxon>Gunneridae</taxon>
        <taxon>Pentapetalae</taxon>
        <taxon>rosids</taxon>
        <taxon>fabids</taxon>
        <taxon>Malpighiales</taxon>
        <taxon>Linaceae</taxon>
        <taxon>Linum</taxon>
    </lineage>
</organism>
<feature type="chain" id="PRO_5043999232" description="Secreted protein" evidence="1">
    <location>
        <begin position="21"/>
        <end position="113"/>
    </location>
</feature>
<dbReference type="Proteomes" id="UP001497516">
    <property type="component" value="Chromosome 4"/>
</dbReference>
<gene>
    <name evidence="2" type="ORF">LTRI10_LOCUS24020</name>
</gene>
<accession>A0AAV2EA93</accession>